<reference evidence="5" key="1">
    <citation type="submission" date="2022-07" db="EMBL/GenBank/DDBJ databases">
        <title>The genome of Lyophyllum shimeji provides insight into the initial evolution of ectomycorrhizal fungal genome.</title>
        <authorList>
            <person name="Kobayashi Y."/>
            <person name="Shibata T."/>
            <person name="Hirakawa H."/>
            <person name="Shigenobu S."/>
            <person name="Nishiyama T."/>
            <person name="Yamada A."/>
            <person name="Hasebe M."/>
            <person name="Kawaguchi M."/>
        </authorList>
    </citation>
    <scope>NUCLEOTIDE SEQUENCE</scope>
    <source>
        <strain evidence="5">AT787</strain>
    </source>
</reference>
<dbReference type="FunFam" id="3.40.630.10:FF:000081">
    <property type="entry name" value="Peptide hydrolase"/>
    <property type="match status" value="1"/>
</dbReference>
<comment type="similarity">
    <text evidence="3">Belongs to the peptidase M28 family.</text>
</comment>
<keyword evidence="2" id="KW-0012">Acyltransferase</keyword>
<dbReference type="InterPro" id="IPR040234">
    <property type="entry name" value="QC/QCL"/>
</dbReference>
<evidence type="ECO:0000259" key="4">
    <source>
        <dbReference type="Pfam" id="PF04389"/>
    </source>
</evidence>
<dbReference type="GO" id="GO:0008233">
    <property type="term" value="F:peptidase activity"/>
    <property type="evidence" value="ECO:0007669"/>
    <property type="project" value="UniProtKB-KW"/>
</dbReference>
<name>A0A9P3UKP3_LYOSH</name>
<dbReference type="GO" id="GO:0016603">
    <property type="term" value="F:glutaminyl-peptide cyclotransferase activity"/>
    <property type="evidence" value="ECO:0007669"/>
    <property type="project" value="InterPro"/>
</dbReference>
<proteinExistence type="inferred from homology"/>
<dbReference type="CDD" id="cd03880">
    <property type="entry name" value="M28_QC_like"/>
    <property type="match status" value="1"/>
</dbReference>
<comment type="caution">
    <text evidence="5">The sequence shown here is derived from an EMBL/GenBank/DDBJ whole genome shotgun (WGS) entry which is preliminary data.</text>
</comment>
<accession>A0A9P3UKP3</accession>
<dbReference type="AlphaFoldDB" id="A0A9P3UKP3"/>
<dbReference type="Gene3D" id="3.40.630.10">
    <property type="entry name" value="Zn peptidases"/>
    <property type="match status" value="1"/>
</dbReference>
<evidence type="ECO:0000313" key="6">
    <source>
        <dbReference type="Proteomes" id="UP001063166"/>
    </source>
</evidence>
<keyword evidence="3" id="KW-0378">Hydrolase</keyword>
<dbReference type="EC" id="3.4.-.-" evidence="3"/>
<dbReference type="PANTHER" id="PTHR12283:SF6">
    <property type="entry name" value="GLUTAMINYL-PEPTIDE CYCLOTRANSFERASE-RELATED"/>
    <property type="match status" value="1"/>
</dbReference>
<keyword evidence="3" id="KW-0479">Metal-binding</keyword>
<organism evidence="5 6">
    <name type="scientific">Lyophyllum shimeji</name>
    <name type="common">Hon-shimeji</name>
    <name type="synonym">Tricholoma shimeji</name>
    <dbReference type="NCBI Taxonomy" id="47721"/>
    <lineage>
        <taxon>Eukaryota</taxon>
        <taxon>Fungi</taxon>
        <taxon>Dikarya</taxon>
        <taxon>Basidiomycota</taxon>
        <taxon>Agaricomycotina</taxon>
        <taxon>Agaricomycetes</taxon>
        <taxon>Agaricomycetidae</taxon>
        <taxon>Agaricales</taxon>
        <taxon>Tricholomatineae</taxon>
        <taxon>Lyophyllaceae</taxon>
        <taxon>Lyophyllum</taxon>
    </lineage>
</organism>
<feature type="domain" description="Peptidase M28" evidence="4">
    <location>
        <begin position="105"/>
        <end position="359"/>
    </location>
</feature>
<evidence type="ECO:0000256" key="2">
    <source>
        <dbReference type="ARBA" id="ARBA00023315"/>
    </source>
</evidence>
<dbReference type="PANTHER" id="PTHR12283">
    <property type="entry name" value="GLUTAMINYL-PEPTIDE CYCLOTRANSFERASE"/>
    <property type="match status" value="1"/>
</dbReference>
<dbReference type="InterPro" id="IPR007484">
    <property type="entry name" value="Peptidase_M28"/>
</dbReference>
<evidence type="ECO:0000313" key="5">
    <source>
        <dbReference type="EMBL" id="GLB34720.1"/>
    </source>
</evidence>
<dbReference type="Pfam" id="PF04389">
    <property type="entry name" value="Peptidase_M28"/>
    <property type="match status" value="1"/>
</dbReference>
<keyword evidence="3" id="KW-0732">Signal</keyword>
<dbReference type="EMBL" id="BRPK01000002">
    <property type="protein sequence ID" value="GLB34720.1"/>
    <property type="molecule type" value="Genomic_DNA"/>
</dbReference>
<dbReference type="Proteomes" id="UP001063166">
    <property type="component" value="Unassembled WGS sequence"/>
</dbReference>
<keyword evidence="1" id="KW-0808">Transferase</keyword>
<feature type="signal peptide" evidence="3">
    <location>
        <begin position="1"/>
        <end position="17"/>
    </location>
</feature>
<keyword evidence="6" id="KW-1185">Reference proteome</keyword>
<protein>
    <recommendedName>
        <fullName evidence="3">Peptide hydrolase</fullName>
        <ecNumber evidence="3">3.4.-.-</ecNumber>
    </recommendedName>
</protein>
<keyword evidence="3" id="KW-0862">Zinc</keyword>
<dbReference type="GO" id="GO:0008270">
    <property type="term" value="F:zinc ion binding"/>
    <property type="evidence" value="ECO:0007669"/>
    <property type="project" value="TreeGrafter"/>
</dbReference>
<dbReference type="SUPFAM" id="SSF53187">
    <property type="entry name" value="Zn-dependent exopeptidases"/>
    <property type="match status" value="1"/>
</dbReference>
<dbReference type="OrthoDB" id="3907302at2759"/>
<dbReference type="InterPro" id="IPR037457">
    <property type="entry name" value="M28_QC"/>
</dbReference>
<evidence type="ECO:0000256" key="1">
    <source>
        <dbReference type="ARBA" id="ARBA00022679"/>
    </source>
</evidence>
<evidence type="ECO:0000256" key="3">
    <source>
        <dbReference type="RuleBase" id="RU361240"/>
    </source>
</evidence>
<feature type="chain" id="PRO_5040546272" description="Peptide hydrolase" evidence="3">
    <location>
        <begin position="18"/>
        <end position="386"/>
    </location>
</feature>
<keyword evidence="3" id="KW-0645">Protease</keyword>
<gene>
    <name evidence="5" type="ORF">LshimejAT787_0202850</name>
</gene>
<dbReference type="GO" id="GO:0006508">
    <property type="term" value="P:proteolysis"/>
    <property type="evidence" value="ECO:0007669"/>
    <property type="project" value="UniProtKB-KW"/>
</dbReference>
<sequence length="386" mass="43395">MNFISFLLFSALYTCLASRLGDRTLPELSASGITTLITTPDPIKNVDPSNPASHLSKILIPRVSDTENNTIVRDYIVSTLKALQWHVEIDEFTDKTPIGTKRFRNIIATKDPTASRRVILAAHYDSKYSATYPDDQFVGATDSAAPCAMMLDVAEALNPLLDERKKRLDEGLEDDEDVADTTLQLVFFDGEEAFVVWTATDSIYGARHLADKWASTYLSPHGKRRLMGTQSTELTGIEHLILLDLLGAPQPSLRSYFLDTAWLFDALVSVERRLGESGAFAYGEEQGMAPEKWTTYFQPRTELKINMGYIGDDHVPFLERGVPVLHLIADPFPPVWHTLKDDATALDIPTMRRWNLMLRVLMSEYLHLRPEDAQPHSAVRRDASEL</sequence>